<dbReference type="STRING" id="1793963.AXI58_13865"/>
<gene>
    <name evidence="6" type="ORF">AXI58_13865</name>
</gene>
<evidence type="ECO:0000259" key="4">
    <source>
        <dbReference type="PROSITE" id="PS51071"/>
    </source>
</evidence>
<dbReference type="PROSITE" id="PS51464">
    <property type="entry name" value="SIS"/>
    <property type="match status" value="1"/>
</dbReference>
<dbReference type="GO" id="GO:0003700">
    <property type="term" value="F:DNA-binding transcription factor activity"/>
    <property type="evidence" value="ECO:0007669"/>
    <property type="project" value="InterPro"/>
</dbReference>
<dbReference type="Gene3D" id="3.40.50.10490">
    <property type="entry name" value="Glucose-6-phosphate isomerase like protein, domain 1"/>
    <property type="match status" value="1"/>
</dbReference>
<dbReference type="AlphaFoldDB" id="A0A150F849"/>
<dbReference type="PANTHER" id="PTHR30514:SF10">
    <property type="entry name" value="MURR_RPIR FAMILY TRANSCRIPTIONAL REGULATOR"/>
    <property type="match status" value="1"/>
</dbReference>
<dbReference type="GO" id="GO:0003677">
    <property type="term" value="F:DNA binding"/>
    <property type="evidence" value="ECO:0007669"/>
    <property type="project" value="UniProtKB-KW"/>
</dbReference>
<dbReference type="Gene3D" id="1.10.10.10">
    <property type="entry name" value="Winged helix-like DNA-binding domain superfamily/Winged helix DNA-binding domain"/>
    <property type="match status" value="1"/>
</dbReference>
<dbReference type="RefSeq" id="WP_061521353.1">
    <property type="nucleotide sequence ID" value="NZ_JARLZY010000016.1"/>
</dbReference>
<reference evidence="7" key="1">
    <citation type="submission" date="2016-02" db="EMBL/GenBank/DDBJ databases">
        <authorList>
            <person name="Dunlap C."/>
        </authorList>
    </citation>
    <scope>NUCLEOTIDE SEQUENCE [LARGE SCALE GENOMIC DNA]</scope>
    <source>
        <strain evidence="7">NRRL B-41092</strain>
    </source>
</reference>
<keyword evidence="2" id="KW-0238">DNA-binding</keyword>
<name>A0A150F849_9BACI</name>
<dbReference type="EMBL" id="LSBA01000008">
    <property type="protein sequence ID" value="KXZ21056.1"/>
    <property type="molecule type" value="Genomic_DNA"/>
</dbReference>
<evidence type="ECO:0000256" key="3">
    <source>
        <dbReference type="ARBA" id="ARBA00023163"/>
    </source>
</evidence>
<dbReference type="GO" id="GO:1901135">
    <property type="term" value="P:carbohydrate derivative metabolic process"/>
    <property type="evidence" value="ECO:0007669"/>
    <property type="project" value="InterPro"/>
</dbReference>
<dbReference type="GO" id="GO:0097367">
    <property type="term" value="F:carbohydrate derivative binding"/>
    <property type="evidence" value="ECO:0007669"/>
    <property type="project" value="InterPro"/>
</dbReference>
<sequence>MANGGLSIIQAMKHKLPPSERKLADYILQHPHETADATVHDVSASAGTSGAAVIRLCKSLGLKGFQELKMRIAGDLAKPSEQGYRDIQPNEPLSSISEKAAGNAIQAIQDTAGITDYKVLKQAVSALSQARAVHFIGAGASGIVARDAQQKWLRVNKQATAFSDTHLVASLIANADKQDIVFAVSFSGETQEIIDLVLLAKKKGIQIISLTAFSQNAISSLADISLYTAHSNEAPFRSAATSSRLAQLFMIDILFLGMASEEYEETIGYIDNTREAIRLMRHP</sequence>
<dbReference type="CDD" id="cd05013">
    <property type="entry name" value="SIS_RpiR"/>
    <property type="match status" value="1"/>
</dbReference>
<keyword evidence="7" id="KW-1185">Reference proteome</keyword>
<dbReference type="OrthoDB" id="370421at2"/>
<dbReference type="InterPro" id="IPR000281">
    <property type="entry name" value="HTH_RpiR"/>
</dbReference>
<proteinExistence type="predicted"/>
<evidence type="ECO:0000313" key="6">
    <source>
        <dbReference type="EMBL" id="KXZ21056.1"/>
    </source>
</evidence>
<protein>
    <submittedName>
        <fullName evidence="6">RpiR family transcriptional regulator</fullName>
    </submittedName>
</protein>
<feature type="domain" description="SIS" evidence="5">
    <location>
        <begin position="123"/>
        <end position="264"/>
    </location>
</feature>
<comment type="caution">
    <text evidence="6">The sequence shown here is derived from an EMBL/GenBank/DDBJ whole genome shotgun (WGS) entry which is preliminary data.</text>
</comment>
<evidence type="ECO:0000313" key="7">
    <source>
        <dbReference type="Proteomes" id="UP000075430"/>
    </source>
</evidence>
<dbReference type="Pfam" id="PF01380">
    <property type="entry name" value="SIS"/>
    <property type="match status" value="1"/>
</dbReference>
<dbReference type="PROSITE" id="PS51071">
    <property type="entry name" value="HTH_RPIR"/>
    <property type="match status" value="1"/>
</dbReference>
<dbReference type="InterPro" id="IPR001347">
    <property type="entry name" value="SIS_dom"/>
</dbReference>
<keyword evidence="3" id="KW-0804">Transcription</keyword>
<dbReference type="SUPFAM" id="SSF46689">
    <property type="entry name" value="Homeodomain-like"/>
    <property type="match status" value="1"/>
</dbReference>
<dbReference type="Pfam" id="PF01418">
    <property type="entry name" value="HTH_6"/>
    <property type="match status" value="1"/>
</dbReference>
<dbReference type="InterPro" id="IPR035472">
    <property type="entry name" value="RpiR-like_SIS"/>
</dbReference>
<dbReference type="SUPFAM" id="SSF53697">
    <property type="entry name" value="SIS domain"/>
    <property type="match status" value="1"/>
</dbReference>
<dbReference type="InterPro" id="IPR046348">
    <property type="entry name" value="SIS_dom_sf"/>
</dbReference>
<dbReference type="InterPro" id="IPR047640">
    <property type="entry name" value="RpiR-like"/>
</dbReference>
<dbReference type="InterPro" id="IPR036388">
    <property type="entry name" value="WH-like_DNA-bd_sf"/>
</dbReference>
<feature type="domain" description="HTH rpiR-type" evidence="4">
    <location>
        <begin position="3"/>
        <end position="79"/>
    </location>
</feature>
<evidence type="ECO:0000259" key="5">
    <source>
        <dbReference type="PROSITE" id="PS51464"/>
    </source>
</evidence>
<evidence type="ECO:0000256" key="2">
    <source>
        <dbReference type="ARBA" id="ARBA00023125"/>
    </source>
</evidence>
<dbReference type="PANTHER" id="PTHR30514">
    <property type="entry name" value="GLUCOKINASE"/>
    <property type="match status" value="1"/>
</dbReference>
<organism evidence="6 7">
    <name type="scientific">Bacillus nakamurai</name>
    <dbReference type="NCBI Taxonomy" id="1793963"/>
    <lineage>
        <taxon>Bacteria</taxon>
        <taxon>Bacillati</taxon>
        <taxon>Bacillota</taxon>
        <taxon>Bacilli</taxon>
        <taxon>Bacillales</taxon>
        <taxon>Bacillaceae</taxon>
        <taxon>Bacillus</taxon>
    </lineage>
</organism>
<dbReference type="Proteomes" id="UP000075430">
    <property type="component" value="Unassembled WGS sequence"/>
</dbReference>
<keyword evidence="1" id="KW-0805">Transcription regulation</keyword>
<accession>A0A150F849</accession>
<evidence type="ECO:0000256" key="1">
    <source>
        <dbReference type="ARBA" id="ARBA00023015"/>
    </source>
</evidence>
<dbReference type="InterPro" id="IPR009057">
    <property type="entry name" value="Homeodomain-like_sf"/>
</dbReference>